<dbReference type="Proteomes" id="UP000095280">
    <property type="component" value="Unplaced"/>
</dbReference>
<organism evidence="2 3">
    <name type="scientific">Macrostomum lignano</name>
    <dbReference type="NCBI Taxonomy" id="282301"/>
    <lineage>
        <taxon>Eukaryota</taxon>
        <taxon>Metazoa</taxon>
        <taxon>Spiralia</taxon>
        <taxon>Lophotrochozoa</taxon>
        <taxon>Platyhelminthes</taxon>
        <taxon>Rhabditophora</taxon>
        <taxon>Macrostomorpha</taxon>
        <taxon>Macrostomida</taxon>
        <taxon>Macrostomidae</taxon>
        <taxon>Macrostomum</taxon>
    </lineage>
</organism>
<feature type="region of interest" description="Disordered" evidence="1">
    <location>
        <begin position="350"/>
        <end position="389"/>
    </location>
</feature>
<evidence type="ECO:0000313" key="2">
    <source>
        <dbReference type="Proteomes" id="UP000095280"/>
    </source>
</evidence>
<proteinExistence type="predicted"/>
<name>A0A1I8F1K4_9PLAT</name>
<evidence type="ECO:0000313" key="3">
    <source>
        <dbReference type="WBParaSite" id="maker-unitig_12309-snap-gene-0.2-mRNA-1"/>
    </source>
</evidence>
<dbReference type="AlphaFoldDB" id="A0A1I8F1K4"/>
<feature type="compositionally biased region" description="Low complexity" evidence="1">
    <location>
        <begin position="359"/>
        <end position="381"/>
    </location>
</feature>
<dbReference type="InterPro" id="IPR035969">
    <property type="entry name" value="Rab-GAP_TBC_sf"/>
</dbReference>
<keyword evidence="2" id="KW-1185">Reference proteome</keyword>
<evidence type="ECO:0000256" key="1">
    <source>
        <dbReference type="SAM" id="MobiDB-lite"/>
    </source>
</evidence>
<accession>A0A1I8F1K4</accession>
<protein>
    <submittedName>
        <fullName evidence="3">Rab-GAP TBC domain-containing protein</fullName>
    </submittedName>
</protein>
<reference evidence="3" key="1">
    <citation type="submission" date="2016-11" db="UniProtKB">
        <authorList>
            <consortium name="WormBaseParasite"/>
        </authorList>
    </citation>
    <scope>IDENTIFICATION</scope>
</reference>
<sequence length="444" mass="46915">ALSIRWTPAGRLPGPTARCQLSRQLGSLSPPRVPIPPASNSAETASTTAGVCFRFRLLSQFRCLSAPNSCLSAPIPLPLPSNSASPVAVSGFSAPLCDVAFLTCRGAGLTLLTRHRRATAVNPCSAAVRLAFASPSQPRRLLRRLESAGCCLEPPPLSPTSALKDAAVAPGASAGEEADATYRLSAAEDAADVDADEAEFRRGQSDATCAARAFQAWLAQARHSRTLRCRLAALVGAGSVGLSAPAKPLAAGLLAPAAGPERRLEACRTVYWSGCPRHLRVKAWPLLLGVQAWEATEAERCSKEADLQARLENCLSEWSPLDAIVRERAKEAAIAPDQLTGRFRNRAGLESNLHGTDTSNLQASNSESSSRISTSRESLLSPASPASNGGVYSSELVELIASSWCSLEMDLARCQLPPPTAGLNQDQFLDRPENCALLLRLGSH</sequence>
<dbReference type="SUPFAM" id="SSF47923">
    <property type="entry name" value="Ypt/Rab-GAP domain of gyp1p"/>
    <property type="match status" value="1"/>
</dbReference>
<dbReference type="WBParaSite" id="maker-unitig_12309-snap-gene-0.2-mRNA-1">
    <property type="protein sequence ID" value="maker-unitig_12309-snap-gene-0.2-mRNA-1"/>
    <property type="gene ID" value="maker-unitig_12309-snap-gene-0.2"/>
</dbReference>